<organism evidence="3 4">
    <name type="scientific">Brachionus plicatilis</name>
    <name type="common">Marine rotifer</name>
    <name type="synonym">Brachionus muelleri</name>
    <dbReference type="NCBI Taxonomy" id="10195"/>
    <lineage>
        <taxon>Eukaryota</taxon>
        <taxon>Metazoa</taxon>
        <taxon>Spiralia</taxon>
        <taxon>Gnathifera</taxon>
        <taxon>Rotifera</taxon>
        <taxon>Eurotatoria</taxon>
        <taxon>Monogononta</taxon>
        <taxon>Pseudotrocha</taxon>
        <taxon>Ploima</taxon>
        <taxon>Brachionidae</taxon>
        <taxon>Brachionus</taxon>
    </lineage>
</organism>
<name>A0A3M7SPD4_BRAPC</name>
<dbReference type="Proteomes" id="UP000276133">
    <property type="component" value="Unassembled WGS sequence"/>
</dbReference>
<dbReference type="STRING" id="10195.A0A3M7SPD4"/>
<dbReference type="GO" id="GO:0071014">
    <property type="term" value="C:post-mRNA release spliceosomal complex"/>
    <property type="evidence" value="ECO:0007669"/>
    <property type="project" value="TreeGrafter"/>
</dbReference>
<dbReference type="PANTHER" id="PTHR12111">
    <property type="entry name" value="SPLICING FACTOR YJU2"/>
    <property type="match status" value="1"/>
</dbReference>
<dbReference type="EMBL" id="REGN01001030">
    <property type="protein sequence ID" value="RNA37552.1"/>
    <property type="molecule type" value="Genomic_DNA"/>
</dbReference>
<gene>
    <name evidence="3" type="ORF">BpHYR1_025176</name>
</gene>
<dbReference type="OrthoDB" id="360327at2759"/>
<reference evidence="3 4" key="1">
    <citation type="journal article" date="2018" name="Sci. Rep.">
        <title>Genomic signatures of local adaptation to the degree of environmental predictability in rotifers.</title>
        <authorList>
            <person name="Franch-Gras L."/>
            <person name="Hahn C."/>
            <person name="Garcia-Roger E.M."/>
            <person name="Carmona M.J."/>
            <person name="Serra M."/>
            <person name="Gomez A."/>
        </authorList>
    </citation>
    <scope>NUCLEOTIDE SEQUENCE [LARGE SCALE GENOMIC DNA]</scope>
    <source>
        <strain evidence="3">HYR1</strain>
    </source>
</reference>
<dbReference type="GO" id="GO:0000398">
    <property type="term" value="P:mRNA splicing, via spliceosome"/>
    <property type="evidence" value="ECO:0007669"/>
    <property type="project" value="InterPro"/>
</dbReference>
<proteinExistence type="inferred from homology"/>
<dbReference type="InterPro" id="IPR007590">
    <property type="entry name" value="Saf4/Yju2"/>
</dbReference>
<sequence>MGERKGQNKYYPPDFDPKKHGNLNRYHGTHALRERARKLDKGIVIIRFEMPYNIWCNGCNAHIAMSVRYNAEKKKVGMYYSTPIYEFRMKCHLCDQYFEIRTDPANSDYVIMAGAKRKEQRWDMEENEQIVTEDKNDIKRLNLDPMFSLEHETIDKGKAAVLVPTLKELEEAKNDWKDDYALNSMLRKELRDEKKLIQEIKNNDKKFLDKWNINIDLVRENQEDVKIASLFKFNTIEKPEQNKSEKRKSIESESIFDNFPKKIADVSSEQGNMKNNSIQSLRHQLQKSSKNEKILNDGFKFGTSTKYDKLTNFGIVVKKSDKISPVSLEPSKINNSASFLVSNDYGNSSDDEIKD</sequence>
<dbReference type="AlphaFoldDB" id="A0A3M7SPD4"/>
<evidence type="ECO:0000313" key="4">
    <source>
        <dbReference type="Proteomes" id="UP000276133"/>
    </source>
</evidence>
<accession>A0A3M7SPD4</accession>
<dbReference type="GO" id="GO:0005684">
    <property type="term" value="C:U2-type spliceosomal complex"/>
    <property type="evidence" value="ECO:0007669"/>
    <property type="project" value="TreeGrafter"/>
</dbReference>
<evidence type="ECO:0000313" key="3">
    <source>
        <dbReference type="EMBL" id="RNA37552.1"/>
    </source>
</evidence>
<evidence type="ECO:0000256" key="2">
    <source>
        <dbReference type="SAM" id="MobiDB-lite"/>
    </source>
</evidence>
<comment type="caution">
    <text evidence="3">The sequence shown here is derived from an EMBL/GenBank/DDBJ whole genome shotgun (WGS) entry which is preliminary data.</text>
</comment>
<evidence type="ECO:0000256" key="1">
    <source>
        <dbReference type="ARBA" id="ARBA00005595"/>
    </source>
</evidence>
<protein>
    <submittedName>
        <fullName evidence="3">Coiled-coil domain-containing protein</fullName>
    </submittedName>
</protein>
<comment type="similarity">
    <text evidence="1">Belongs to the CWC16 family.</text>
</comment>
<keyword evidence="4" id="KW-1185">Reference proteome</keyword>
<feature type="region of interest" description="Disordered" evidence="2">
    <location>
        <begin position="1"/>
        <end position="20"/>
    </location>
</feature>
<dbReference type="PANTHER" id="PTHR12111:SF2">
    <property type="entry name" value="SPLICING FACTOR YJU2B-RELATED"/>
    <property type="match status" value="1"/>
</dbReference>
<dbReference type="Pfam" id="PF04502">
    <property type="entry name" value="Saf4_Yju2"/>
    <property type="match status" value="1"/>
</dbReference>